<keyword evidence="15" id="KW-1185">Reference proteome</keyword>
<dbReference type="GO" id="GO:0005743">
    <property type="term" value="C:mitochondrial inner membrane"/>
    <property type="evidence" value="ECO:0007669"/>
    <property type="project" value="UniProtKB-SubCell"/>
</dbReference>
<dbReference type="OrthoDB" id="10267654at2759"/>
<keyword evidence="7" id="KW-1133">Transmembrane helix</keyword>
<dbReference type="InterPro" id="IPR027417">
    <property type="entry name" value="P-loop_NTPase"/>
</dbReference>
<evidence type="ECO:0000256" key="5">
    <source>
        <dbReference type="ARBA" id="ARBA00022792"/>
    </source>
</evidence>
<dbReference type="GO" id="GO:0003723">
    <property type="term" value="F:RNA binding"/>
    <property type="evidence" value="ECO:0007669"/>
    <property type="project" value="UniProtKB-UniRule"/>
</dbReference>
<dbReference type="InterPro" id="IPR012677">
    <property type="entry name" value="Nucleotide-bd_a/b_plait_sf"/>
</dbReference>
<keyword evidence="12" id="KW-0507">mRNA processing</keyword>
<evidence type="ECO:0000256" key="2">
    <source>
        <dbReference type="ARBA" id="ARBA00010320"/>
    </source>
</evidence>
<evidence type="ECO:0000256" key="8">
    <source>
        <dbReference type="ARBA" id="ARBA00023128"/>
    </source>
</evidence>
<keyword evidence="5 12" id="KW-0999">Mitochondrion inner membrane</keyword>
<sequence length="824" mass="94119">MFRVLQFQTIFSHSDSCTRIPFLYLSRTSILSPLKRKRVFTRHKFFTSETASETASETGSVESGRFYYDNVYPLKIGSFDVRHFLVRSNRERLEGKMKAGKWIPAESEMPYNFKIKGVEPRKKEGGMFVNFVFRVDPAQKKKALEEISQQVQTFLKDKSIVPWFNVRPTKAYLVKGEPFIEDLAYRYPASRLRVEFQGPDISIETLYNYFRPYGLIRDISLLPASSKDLPRYAMIQYSKMRSATSAKNCIHGITVNGTRLNIVYDMPLKTNMVYNWMASHPRITVPLIAAAVAGITYTIFDPIRVFFITSKATQRFNIQENRLYKWLRKETIDRLMAFREKSEDDDESFDDLSTWKEREQEESKLRNWLNEPPETFIVLLGPNGSGKSSLINKIIQEKRNKIFIKCDVILNSRDENELVYKLARQVGYFPVFTLLVSLSNLVDGLASATIGQKTVGFSSTTDTEIKKILDALAIALHDIAPASLTKYHKKSHDYLEASMVESYNPADIPIIVIDAYMTKDKESHELWDHLAKLAALLVENRVAHVVFVSSNVGIIKHLSRALPNKTFNYAVLSDAPHRRAISLVKRHVHNENLEGLEEAVGALGGRLTDLRLFINKIRSGQKPNDALQELVAKAIIDVRKLAFGDDNEDAKTIPWSGIQFWKIMKELSNEEFLSYDSAKFSPIFNGDDTSIRAMEQAELISITQLPNGRPNNIKPGKPLYQAAFAEIISDGLFAATMELQTAEYLLSLENSKIKKYEDELEKLGSLFVKTDGKWLFGSGHVPETVEHRVKFLLSLLKKRHVRAEEYQKRIEELKKVVATGGLIK</sequence>
<evidence type="ECO:0000256" key="10">
    <source>
        <dbReference type="ARBA" id="ARBA00025276"/>
    </source>
</evidence>
<dbReference type="Pfam" id="PF10443">
    <property type="entry name" value="RNA12"/>
    <property type="match status" value="1"/>
</dbReference>
<dbReference type="PANTHER" id="PTHR32198">
    <property type="entry name" value="MITOCHONDRIAL ESCAPE PROTEIN 2"/>
    <property type="match status" value="1"/>
</dbReference>
<dbReference type="PROSITE" id="PS50102">
    <property type="entry name" value="RRM"/>
    <property type="match status" value="1"/>
</dbReference>
<dbReference type="Proteomes" id="UP000265703">
    <property type="component" value="Unassembled WGS sequence"/>
</dbReference>
<evidence type="ECO:0000313" key="14">
    <source>
        <dbReference type="EMBL" id="RIA92613.1"/>
    </source>
</evidence>
<dbReference type="InterPro" id="IPR035979">
    <property type="entry name" value="RBD_domain_sf"/>
</dbReference>
<evidence type="ECO:0000256" key="6">
    <source>
        <dbReference type="ARBA" id="ARBA00022946"/>
    </source>
</evidence>
<organism evidence="14 15">
    <name type="scientific">Glomus cerebriforme</name>
    <dbReference type="NCBI Taxonomy" id="658196"/>
    <lineage>
        <taxon>Eukaryota</taxon>
        <taxon>Fungi</taxon>
        <taxon>Fungi incertae sedis</taxon>
        <taxon>Mucoromycota</taxon>
        <taxon>Glomeromycotina</taxon>
        <taxon>Glomeromycetes</taxon>
        <taxon>Glomerales</taxon>
        <taxon>Glomeraceae</taxon>
        <taxon>Glomus</taxon>
    </lineage>
</organism>
<dbReference type="InterPro" id="IPR000504">
    <property type="entry name" value="RRM_dom"/>
</dbReference>
<reference evidence="14 15" key="1">
    <citation type="submission" date="2018-06" db="EMBL/GenBank/DDBJ databases">
        <title>Comparative genomics reveals the genomic features of Rhizophagus irregularis, R. cerebriforme, R. diaphanum and Gigaspora rosea, and their symbiotic lifestyle signature.</title>
        <authorList>
            <person name="Morin E."/>
            <person name="San Clemente H."/>
            <person name="Chen E.C.H."/>
            <person name="De La Providencia I."/>
            <person name="Hainaut M."/>
            <person name="Kuo A."/>
            <person name="Kohler A."/>
            <person name="Murat C."/>
            <person name="Tang N."/>
            <person name="Roy S."/>
            <person name="Loubradou J."/>
            <person name="Henrissat B."/>
            <person name="Grigoriev I.V."/>
            <person name="Corradi N."/>
            <person name="Roux C."/>
            <person name="Martin F.M."/>
        </authorList>
    </citation>
    <scope>NUCLEOTIDE SEQUENCE [LARGE SCALE GENOMIC DNA]</scope>
    <source>
        <strain evidence="14 15">DAOM 227022</strain>
    </source>
</reference>
<dbReference type="Gene3D" id="3.30.70.330">
    <property type="match status" value="1"/>
</dbReference>
<evidence type="ECO:0000313" key="15">
    <source>
        <dbReference type="Proteomes" id="UP000265703"/>
    </source>
</evidence>
<comment type="caution">
    <text evidence="14">The sequence shown here is derived from an EMBL/GenBank/DDBJ whole genome shotgun (WGS) entry which is preliminary data.</text>
</comment>
<dbReference type="GO" id="GO:0006397">
    <property type="term" value="P:mRNA processing"/>
    <property type="evidence" value="ECO:0007669"/>
    <property type="project" value="UniProtKB-UniRule"/>
</dbReference>
<name>A0A397T374_9GLOM</name>
<evidence type="ECO:0000259" key="13">
    <source>
        <dbReference type="PROSITE" id="PS50102"/>
    </source>
</evidence>
<dbReference type="SUPFAM" id="SSF54928">
    <property type="entry name" value="RNA-binding domain, RBD"/>
    <property type="match status" value="1"/>
</dbReference>
<dbReference type="InterPro" id="IPR039627">
    <property type="entry name" value="Yme2_C"/>
</dbReference>
<dbReference type="STRING" id="658196.A0A397T374"/>
<keyword evidence="6" id="KW-0809">Transit peptide</keyword>
<evidence type="ECO:0000256" key="4">
    <source>
        <dbReference type="ARBA" id="ARBA00022692"/>
    </source>
</evidence>
<dbReference type="AlphaFoldDB" id="A0A397T374"/>
<dbReference type="EMBL" id="QKYT01000122">
    <property type="protein sequence ID" value="RIA92613.1"/>
    <property type="molecule type" value="Genomic_DNA"/>
</dbReference>
<feature type="domain" description="RRM" evidence="13">
    <location>
        <begin position="176"/>
        <end position="267"/>
    </location>
</feature>
<comment type="similarity">
    <text evidence="2 12">Belongs to the YME2 family.</text>
</comment>
<evidence type="ECO:0000256" key="1">
    <source>
        <dbReference type="ARBA" id="ARBA00004434"/>
    </source>
</evidence>
<dbReference type="SUPFAM" id="SSF52540">
    <property type="entry name" value="P-loop containing nucleoside triphosphate hydrolases"/>
    <property type="match status" value="1"/>
</dbReference>
<gene>
    <name evidence="14" type="ORF">C1645_820448</name>
</gene>
<keyword evidence="11 12" id="KW-0694">RNA-binding</keyword>
<protein>
    <recommendedName>
        <fullName evidence="3 12">Mitochondrial escape protein 2</fullName>
    </recommendedName>
</protein>
<evidence type="ECO:0000256" key="9">
    <source>
        <dbReference type="ARBA" id="ARBA00023136"/>
    </source>
</evidence>
<keyword evidence="8 12" id="KW-0496">Mitochondrion</keyword>
<proteinExistence type="inferred from homology"/>
<evidence type="ECO:0000256" key="3">
    <source>
        <dbReference type="ARBA" id="ARBA00020222"/>
    </source>
</evidence>
<evidence type="ECO:0000256" key="11">
    <source>
        <dbReference type="PROSITE-ProRule" id="PRU00176"/>
    </source>
</evidence>
<dbReference type="CDD" id="cd12433">
    <property type="entry name" value="RRM_Yme2p_like"/>
    <property type="match status" value="1"/>
</dbReference>
<dbReference type="InterPro" id="IPR018850">
    <property type="entry name" value="Mt_escape_2_C"/>
</dbReference>
<evidence type="ECO:0000256" key="12">
    <source>
        <dbReference type="RuleBase" id="RU367108"/>
    </source>
</evidence>
<accession>A0A397T374</accession>
<keyword evidence="4" id="KW-0812">Transmembrane</keyword>
<keyword evidence="9" id="KW-0472">Membrane</keyword>
<comment type="subcellular location">
    <subcellularLocation>
        <location evidence="1 12">Mitochondrion inner membrane</location>
        <topology evidence="1 12">Single-pass membrane protein</topology>
    </subcellularLocation>
</comment>
<dbReference type="Pfam" id="PF00076">
    <property type="entry name" value="RRM_1"/>
    <property type="match status" value="1"/>
</dbReference>
<dbReference type="SMART" id="SM00360">
    <property type="entry name" value="RRM"/>
    <property type="match status" value="1"/>
</dbReference>
<dbReference type="Gene3D" id="3.40.50.300">
    <property type="entry name" value="P-loop containing nucleotide triphosphate hydrolases"/>
    <property type="match status" value="1"/>
</dbReference>
<dbReference type="PANTHER" id="PTHR32198:SF2">
    <property type="entry name" value="MITOCHONDRIAL ESCAPE PROTEIN 2"/>
    <property type="match status" value="1"/>
</dbReference>
<evidence type="ECO:0000256" key="7">
    <source>
        <dbReference type="ARBA" id="ARBA00022989"/>
    </source>
</evidence>
<comment type="function">
    <text evidence="10 12">Plays a role in maintaining the mitochondrial genome and in controlling the mtDNA escape. Involved in the regulation of mtDNA nucleotide structure and number. May have a dispensable role in early maturation of pre-rRNA.</text>
</comment>
<dbReference type="InterPro" id="IPR034260">
    <property type="entry name" value="Yme2_RRM"/>
</dbReference>